<dbReference type="PANTHER" id="PTHR21064:SF6">
    <property type="entry name" value="AMINOGLYCOSIDE PHOSPHOTRANSFERASE DOMAIN-CONTAINING PROTEIN"/>
    <property type="match status" value="1"/>
</dbReference>
<evidence type="ECO:0000256" key="8">
    <source>
        <dbReference type="HAMAP-Rule" id="MF_00301"/>
    </source>
</evidence>
<evidence type="ECO:0000313" key="12">
    <source>
        <dbReference type="Proteomes" id="UP000229757"/>
    </source>
</evidence>
<dbReference type="InterPro" id="IPR005280">
    <property type="entry name" value="Homoserine_kinase_II"/>
</dbReference>
<evidence type="ECO:0000256" key="5">
    <source>
        <dbReference type="ARBA" id="ARBA00022777"/>
    </source>
</evidence>
<accession>A0A2K8KTG9</accession>
<dbReference type="NCBIfam" id="TIGR00938">
    <property type="entry name" value="thrB_alt"/>
    <property type="match status" value="1"/>
</dbReference>
<dbReference type="UniPathway" id="UPA00050">
    <property type="reaction ID" value="UER00064"/>
</dbReference>
<keyword evidence="2 8" id="KW-0808">Transferase</keyword>
<dbReference type="RefSeq" id="WP_158524399.1">
    <property type="nucleotide sequence ID" value="NZ_CP011797.1"/>
</dbReference>
<evidence type="ECO:0000256" key="6">
    <source>
        <dbReference type="ARBA" id="ARBA00022840"/>
    </source>
</evidence>
<name>A0A2K8KTG9_9GAMM</name>
<dbReference type="PANTHER" id="PTHR21064">
    <property type="entry name" value="AMINOGLYCOSIDE PHOSPHOTRANSFERASE DOMAIN-CONTAINING PROTEIN-RELATED"/>
    <property type="match status" value="1"/>
</dbReference>
<dbReference type="InterPro" id="IPR050249">
    <property type="entry name" value="Pseudomonas-type_ThrB"/>
</dbReference>
<organism evidence="11 12">
    <name type="scientific">Reinekea forsetii</name>
    <dbReference type="NCBI Taxonomy" id="1336806"/>
    <lineage>
        <taxon>Bacteria</taxon>
        <taxon>Pseudomonadati</taxon>
        <taxon>Pseudomonadota</taxon>
        <taxon>Gammaproteobacteria</taxon>
        <taxon>Oceanospirillales</taxon>
        <taxon>Saccharospirillaceae</taxon>
        <taxon>Reinekea</taxon>
    </lineage>
</organism>
<evidence type="ECO:0000256" key="9">
    <source>
        <dbReference type="NCBIfam" id="TIGR00938"/>
    </source>
</evidence>
<reference evidence="11 12" key="1">
    <citation type="journal article" date="2017" name="Environ. Microbiol.">
        <title>Genomic and physiological analyses of 'Reinekea forsetii' reveal a versatile opportunistic lifestyle during spring algae blooms.</title>
        <authorList>
            <person name="Avci B."/>
            <person name="Hahnke R.L."/>
            <person name="Chafee M."/>
            <person name="Fischer T."/>
            <person name="Gruber-Vodicka H."/>
            <person name="Tegetmeyer H.E."/>
            <person name="Harder J."/>
            <person name="Fuchs B.M."/>
            <person name="Amann R.I."/>
            <person name="Teeling H."/>
        </authorList>
    </citation>
    <scope>NUCLEOTIDE SEQUENCE [LARGE SCALE GENOMIC DNA]</scope>
    <source>
        <strain evidence="11 12">Hel1_31_D35</strain>
    </source>
</reference>
<dbReference type="Pfam" id="PF01636">
    <property type="entry name" value="APH"/>
    <property type="match status" value="1"/>
</dbReference>
<dbReference type="SUPFAM" id="SSF56112">
    <property type="entry name" value="Protein kinase-like (PK-like)"/>
    <property type="match status" value="1"/>
</dbReference>
<keyword evidence="5 8" id="KW-0418">Kinase</keyword>
<dbReference type="NCBIfam" id="NF003558">
    <property type="entry name" value="PRK05231.1"/>
    <property type="match status" value="1"/>
</dbReference>
<dbReference type="CDD" id="cd05153">
    <property type="entry name" value="HomoserineK_II"/>
    <property type="match status" value="1"/>
</dbReference>
<dbReference type="GO" id="GO:0005524">
    <property type="term" value="F:ATP binding"/>
    <property type="evidence" value="ECO:0007669"/>
    <property type="project" value="UniProtKB-KW"/>
</dbReference>
<keyword evidence="12" id="KW-1185">Reference proteome</keyword>
<comment type="catalytic activity">
    <reaction evidence="8">
        <text>L-homoserine + ATP = O-phospho-L-homoserine + ADP + H(+)</text>
        <dbReference type="Rhea" id="RHEA:13985"/>
        <dbReference type="ChEBI" id="CHEBI:15378"/>
        <dbReference type="ChEBI" id="CHEBI:30616"/>
        <dbReference type="ChEBI" id="CHEBI:57476"/>
        <dbReference type="ChEBI" id="CHEBI:57590"/>
        <dbReference type="ChEBI" id="CHEBI:456216"/>
        <dbReference type="EC" id="2.7.1.39"/>
    </reaction>
</comment>
<dbReference type="GO" id="GO:0004413">
    <property type="term" value="F:homoserine kinase activity"/>
    <property type="evidence" value="ECO:0007669"/>
    <property type="project" value="UniProtKB-UniRule"/>
</dbReference>
<dbReference type="Proteomes" id="UP000229757">
    <property type="component" value="Chromosome"/>
</dbReference>
<dbReference type="GO" id="GO:0009088">
    <property type="term" value="P:threonine biosynthetic process"/>
    <property type="evidence" value="ECO:0007669"/>
    <property type="project" value="UniProtKB-UniRule"/>
</dbReference>
<keyword evidence="4 8" id="KW-0547">Nucleotide-binding</keyword>
<dbReference type="EC" id="2.7.1.39" evidence="8 9"/>
<dbReference type="Gene3D" id="3.30.200.20">
    <property type="entry name" value="Phosphorylase Kinase, domain 1"/>
    <property type="match status" value="1"/>
</dbReference>
<comment type="similarity">
    <text evidence="7 8">Belongs to the pseudomonas-type ThrB family.</text>
</comment>
<evidence type="ECO:0000256" key="3">
    <source>
        <dbReference type="ARBA" id="ARBA00022697"/>
    </source>
</evidence>
<dbReference type="AlphaFoldDB" id="A0A2K8KTG9"/>
<dbReference type="InterPro" id="IPR011009">
    <property type="entry name" value="Kinase-like_dom_sf"/>
</dbReference>
<proteinExistence type="inferred from homology"/>
<dbReference type="HAMAP" id="MF_00301">
    <property type="entry name" value="Homoser_kinase_2"/>
    <property type="match status" value="1"/>
</dbReference>
<keyword evidence="6 8" id="KW-0067">ATP-binding</keyword>
<dbReference type="InterPro" id="IPR002575">
    <property type="entry name" value="Aminoglycoside_PTrfase"/>
</dbReference>
<dbReference type="EMBL" id="CP011797">
    <property type="protein sequence ID" value="ATX78003.1"/>
    <property type="molecule type" value="Genomic_DNA"/>
</dbReference>
<evidence type="ECO:0000256" key="4">
    <source>
        <dbReference type="ARBA" id="ARBA00022741"/>
    </source>
</evidence>
<gene>
    <name evidence="8" type="primary">thrB</name>
    <name evidence="11" type="ORF">REIFOR_02882</name>
</gene>
<evidence type="ECO:0000256" key="7">
    <source>
        <dbReference type="ARBA" id="ARBA00038240"/>
    </source>
</evidence>
<sequence>MSVYTELLQLDIEDLLARYALGEYRAHRGISAGVENTNYFVDTSTHRLVLTLFEKHSHEELPFFLNLGEHLFRHQCKVPQPFRCDQGFLLQTVKGKPAVLIERLAGDHVIPSPDYAQDIARALGQVHIATASFAESRGHSHNLAWVQRSADHLLAQLTPADRQVLQQSLTLLDQLPDNLPQGIIHADLFHDNAMFDQGHISGIIDWYFAGRDAYALDIAIALNDWCVDANGRLDRALVSEFVAAYQSQRPLSPIELDALLLLQIQAATRFWLSRLMAQAQHRQSDAHITVKDPEPMKALLVQLIGYT</sequence>
<dbReference type="KEGG" id="rfo:REIFOR_02882"/>
<dbReference type="Gene3D" id="3.90.1200.10">
    <property type="match status" value="1"/>
</dbReference>
<evidence type="ECO:0000313" key="11">
    <source>
        <dbReference type="EMBL" id="ATX78003.1"/>
    </source>
</evidence>
<evidence type="ECO:0000259" key="10">
    <source>
        <dbReference type="Pfam" id="PF01636"/>
    </source>
</evidence>
<comment type="pathway">
    <text evidence="8">Amino-acid biosynthesis; L-threonine biosynthesis; L-threonine from L-aspartate: step 4/5.</text>
</comment>
<feature type="domain" description="Aminoglycoside phosphotransferase" evidence="10">
    <location>
        <begin position="28"/>
        <end position="246"/>
    </location>
</feature>
<evidence type="ECO:0000256" key="1">
    <source>
        <dbReference type="ARBA" id="ARBA00022605"/>
    </source>
</evidence>
<keyword evidence="1 8" id="KW-0028">Amino-acid biosynthesis</keyword>
<dbReference type="OrthoDB" id="9777460at2"/>
<keyword evidence="3 8" id="KW-0791">Threonine biosynthesis</keyword>
<evidence type="ECO:0000256" key="2">
    <source>
        <dbReference type="ARBA" id="ARBA00022679"/>
    </source>
</evidence>
<protein>
    <recommendedName>
        <fullName evidence="8 9">Homoserine kinase</fullName>
        <shortName evidence="8">HK</shortName>
        <shortName evidence="8">HSK</shortName>
        <ecNumber evidence="8 9">2.7.1.39</ecNumber>
    </recommendedName>
</protein>